<gene>
    <name evidence="8" type="ORF">TM35_000461740</name>
</gene>
<evidence type="ECO:0000256" key="2">
    <source>
        <dbReference type="ARBA" id="ARBA00022670"/>
    </source>
</evidence>
<dbReference type="EMBL" id="NBCO01000046">
    <property type="protein sequence ID" value="ORC84355.1"/>
    <property type="molecule type" value="Genomic_DNA"/>
</dbReference>
<dbReference type="GO" id="GO:0004222">
    <property type="term" value="F:metalloendopeptidase activity"/>
    <property type="evidence" value="ECO:0007669"/>
    <property type="project" value="UniProtKB-UniRule"/>
</dbReference>
<comment type="caution">
    <text evidence="8">The sequence shown here is derived from an EMBL/GenBank/DDBJ whole genome shotgun (WGS) entry which is preliminary data.</text>
</comment>
<feature type="non-terminal residue" evidence="8">
    <location>
        <position position="1"/>
    </location>
</feature>
<evidence type="ECO:0000313" key="8">
    <source>
        <dbReference type="EMBL" id="ORC84355.1"/>
    </source>
</evidence>
<dbReference type="GO" id="GO:0046872">
    <property type="term" value="F:metal ion binding"/>
    <property type="evidence" value="ECO:0007669"/>
    <property type="project" value="UniProtKB-KW"/>
</dbReference>
<keyword evidence="2 7" id="KW-0645">Protease</keyword>
<dbReference type="GO" id="GO:0007155">
    <property type="term" value="P:cell adhesion"/>
    <property type="evidence" value="ECO:0007669"/>
    <property type="project" value="InterPro"/>
</dbReference>
<organism evidence="8 9">
    <name type="scientific">Trypanosoma theileri</name>
    <dbReference type="NCBI Taxonomy" id="67003"/>
    <lineage>
        <taxon>Eukaryota</taxon>
        <taxon>Discoba</taxon>
        <taxon>Euglenozoa</taxon>
        <taxon>Kinetoplastea</taxon>
        <taxon>Metakinetoplastina</taxon>
        <taxon>Trypanosomatida</taxon>
        <taxon>Trypanosomatidae</taxon>
        <taxon>Trypanosoma</taxon>
    </lineage>
</organism>
<keyword evidence="6 7" id="KW-0482">Metalloprotease</keyword>
<keyword evidence="4 7" id="KW-0378">Hydrolase</keyword>
<keyword evidence="5 7" id="KW-0862">Zinc</keyword>
<dbReference type="OrthoDB" id="527990at2759"/>
<protein>
    <recommendedName>
        <fullName evidence="7">Leishmanolysin-like peptidase</fullName>
        <ecNumber evidence="7">3.4.24.-</ecNumber>
    </recommendedName>
</protein>
<dbReference type="GeneID" id="39990133"/>
<dbReference type="Pfam" id="PF01457">
    <property type="entry name" value="Peptidase_M8"/>
    <property type="match status" value="1"/>
</dbReference>
<dbReference type="VEuPathDB" id="TriTrypDB:TM35_000461740"/>
<reference evidence="8 9" key="1">
    <citation type="submission" date="2017-03" db="EMBL/GenBank/DDBJ databases">
        <title>An alternative strategy for trypanosome survival in the mammalian bloodstream revealed through genome and transcriptome analysis of the ubiquitous bovine parasite Trypanosoma (Megatrypanum) theileri.</title>
        <authorList>
            <person name="Kelly S."/>
            <person name="Ivens A."/>
            <person name="Mott A."/>
            <person name="O'Neill E."/>
            <person name="Emms D."/>
            <person name="Macleod O."/>
            <person name="Voorheis P."/>
            <person name="Matthews J."/>
            <person name="Matthews K."/>
            <person name="Carrington M."/>
        </authorList>
    </citation>
    <scope>NUCLEOTIDE SEQUENCE [LARGE SCALE GENOMIC DNA]</scope>
    <source>
        <strain evidence="8">Edinburgh</strain>
    </source>
</reference>
<keyword evidence="3 7" id="KW-0479">Metal-binding</keyword>
<evidence type="ECO:0000256" key="6">
    <source>
        <dbReference type="ARBA" id="ARBA00023049"/>
    </source>
</evidence>
<name>A0A1X0NHZ6_9TRYP</name>
<evidence type="ECO:0000256" key="7">
    <source>
        <dbReference type="RuleBase" id="RU366077"/>
    </source>
</evidence>
<sequence>LLNKILPAAINLHSDILLVKQLETPFKVPDFGKTLCSHFTVPTTHISEGVEDAYMVLYVAVGPSKGLDDNYNTSGNEFLCCGERKNIPTERVLIGGVHKAMCMGLLLFYRGEKQLQEVNH</sequence>
<comment type="cofactor">
    <cofactor evidence="7">
        <name>Zn(2+)</name>
        <dbReference type="ChEBI" id="CHEBI:29105"/>
    </cofactor>
    <text evidence="7">Binds 1 zinc ion per subunit.</text>
</comment>
<dbReference type="GO" id="GO:0016020">
    <property type="term" value="C:membrane"/>
    <property type="evidence" value="ECO:0007669"/>
    <property type="project" value="InterPro"/>
</dbReference>
<comment type="similarity">
    <text evidence="1 7">Belongs to the peptidase M8 family.</text>
</comment>
<dbReference type="EC" id="3.4.24.-" evidence="7"/>
<dbReference type="RefSeq" id="XP_028878421.1">
    <property type="nucleotide sequence ID" value="XM_029030353.1"/>
</dbReference>
<evidence type="ECO:0000256" key="1">
    <source>
        <dbReference type="ARBA" id="ARBA00005860"/>
    </source>
</evidence>
<accession>A0A1X0NHZ6</accession>
<evidence type="ECO:0000256" key="5">
    <source>
        <dbReference type="ARBA" id="ARBA00022833"/>
    </source>
</evidence>
<dbReference type="AlphaFoldDB" id="A0A1X0NHZ6"/>
<dbReference type="InterPro" id="IPR001577">
    <property type="entry name" value="Peptidase_M8"/>
</dbReference>
<evidence type="ECO:0000256" key="4">
    <source>
        <dbReference type="ARBA" id="ARBA00022801"/>
    </source>
</evidence>
<dbReference type="GO" id="GO:0006508">
    <property type="term" value="P:proteolysis"/>
    <property type="evidence" value="ECO:0007669"/>
    <property type="project" value="UniProtKB-KW"/>
</dbReference>
<dbReference type="SUPFAM" id="SSF55486">
    <property type="entry name" value="Metalloproteases ('zincins'), catalytic domain"/>
    <property type="match status" value="1"/>
</dbReference>
<evidence type="ECO:0000313" key="9">
    <source>
        <dbReference type="Proteomes" id="UP000192257"/>
    </source>
</evidence>
<dbReference type="Proteomes" id="UP000192257">
    <property type="component" value="Unassembled WGS sequence"/>
</dbReference>
<keyword evidence="9" id="KW-1185">Reference proteome</keyword>
<dbReference type="Gene3D" id="3.10.170.20">
    <property type="match status" value="1"/>
</dbReference>
<proteinExistence type="inferred from homology"/>
<evidence type="ECO:0000256" key="3">
    <source>
        <dbReference type="ARBA" id="ARBA00022723"/>
    </source>
</evidence>